<evidence type="ECO:0000313" key="2">
    <source>
        <dbReference type="EMBL" id="MPC53384.1"/>
    </source>
</evidence>
<evidence type="ECO:0000256" key="1">
    <source>
        <dbReference type="SAM" id="MobiDB-lite"/>
    </source>
</evidence>
<keyword evidence="3" id="KW-1185">Reference proteome</keyword>
<proteinExistence type="predicted"/>
<organism evidence="2 3">
    <name type="scientific">Portunus trituberculatus</name>
    <name type="common">Swimming crab</name>
    <name type="synonym">Neptunus trituberculatus</name>
    <dbReference type="NCBI Taxonomy" id="210409"/>
    <lineage>
        <taxon>Eukaryota</taxon>
        <taxon>Metazoa</taxon>
        <taxon>Ecdysozoa</taxon>
        <taxon>Arthropoda</taxon>
        <taxon>Crustacea</taxon>
        <taxon>Multicrustacea</taxon>
        <taxon>Malacostraca</taxon>
        <taxon>Eumalacostraca</taxon>
        <taxon>Eucarida</taxon>
        <taxon>Decapoda</taxon>
        <taxon>Pleocyemata</taxon>
        <taxon>Brachyura</taxon>
        <taxon>Eubrachyura</taxon>
        <taxon>Portunoidea</taxon>
        <taxon>Portunidae</taxon>
        <taxon>Portuninae</taxon>
        <taxon>Portunus</taxon>
    </lineage>
</organism>
<protein>
    <submittedName>
        <fullName evidence="2">Uncharacterized protein</fullName>
    </submittedName>
</protein>
<gene>
    <name evidence="2" type="ORF">E2C01_047273</name>
</gene>
<sequence>MKETPTGRKPRTEGSTSPTTLDWKSPWFGTCFKLQCTSVPKRRVSCAVVSDGVALRGVAVKLYCGGRYNVAGVMQCREQRGAGVIKRERCGMRWATAGGGRRDARRVPHPLGATFITTHERTRVTSALLRWGVGRGSGQSTNEK</sequence>
<dbReference type="AlphaFoldDB" id="A0A5B7GA14"/>
<dbReference type="Proteomes" id="UP000324222">
    <property type="component" value="Unassembled WGS sequence"/>
</dbReference>
<comment type="caution">
    <text evidence="2">The sequence shown here is derived from an EMBL/GenBank/DDBJ whole genome shotgun (WGS) entry which is preliminary data.</text>
</comment>
<reference evidence="2 3" key="1">
    <citation type="submission" date="2019-05" db="EMBL/GenBank/DDBJ databases">
        <title>Another draft genome of Portunus trituberculatus and its Hox gene families provides insights of decapod evolution.</title>
        <authorList>
            <person name="Jeong J.-H."/>
            <person name="Song I."/>
            <person name="Kim S."/>
            <person name="Choi T."/>
            <person name="Kim D."/>
            <person name="Ryu S."/>
            <person name="Kim W."/>
        </authorList>
    </citation>
    <scope>NUCLEOTIDE SEQUENCE [LARGE SCALE GENOMIC DNA]</scope>
    <source>
        <tissue evidence="2">Muscle</tissue>
    </source>
</reference>
<accession>A0A5B7GA14</accession>
<feature type="region of interest" description="Disordered" evidence="1">
    <location>
        <begin position="1"/>
        <end position="21"/>
    </location>
</feature>
<name>A0A5B7GA14_PORTR</name>
<evidence type="ECO:0000313" key="3">
    <source>
        <dbReference type="Proteomes" id="UP000324222"/>
    </source>
</evidence>
<dbReference type="EMBL" id="VSRR010011577">
    <property type="protein sequence ID" value="MPC53384.1"/>
    <property type="molecule type" value="Genomic_DNA"/>
</dbReference>
<feature type="compositionally biased region" description="Basic and acidic residues" evidence="1">
    <location>
        <begin position="1"/>
        <end position="12"/>
    </location>
</feature>